<accession>A0ABN7UVB0</accession>
<keyword evidence="3" id="KW-1185">Reference proteome</keyword>
<protein>
    <submittedName>
        <fullName evidence="2">26626_t:CDS:1</fullName>
    </submittedName>
</protein>
<evidence type="ECO:0000256" key="1">
    <source>
        <dbReference type="SAM" id="MobiDB-lite"/>
    </source>
</evidence>
<gene>
    <name evidence="2" type="ORF">GMARGA_LOCUS10295</name>
</gene>
<feature type="compositionally biased region" description="Basic and acidic residues" evidence="1">
    <location>
        <begin position="20"/>
        <end position="35"/>
    </location>
</feature>
<organism evidence="2 3">
    <name type="scientific">Gigaspora margarita</name>
    <dbReference type="NCBI Taxonomy" id="4874"/>
    <lineage>
        <taxon>Eukaryota</taxon>
        <taxon>Fungi</taxon>
        <taxon>Fungi incertae sedis</taxon>
        <taxon>Mucoromycota</taxon>
        <taxon>Glomeromycotina</taxon>
        <taxon>Glomeromycetes</taxon>
        <taxon>Diversisporales</taxon>
        <taxon>Gigasporaceae</taxon>
        <taxon>Gigaspora</taxon>
    </lineage>
</organism>
<comment type="caution">
    <text evidence="2">The sequence shown here is derived from an EMBL/GenBank/DDBJ whole genome shotgun (WGS) entry which is preliminary data.</text>
</comment>
<feature type="region of interest" description="Disordered" evidence="1">
    <location>
        <begin position="1"/>
        <end position="35"/>
    </location>
</feature>
<dbReference type="EMBL" id="CAJVQB010005723">
    <property type="protein sequence ID" value="CAG8668659.1"/>
    <property type="molecule type" value="Genomic_DNA"/>
</dbReference>
<dbReference type="Proteomes" id="UP000789901">
    <property type="component" value="Unassembled WGS sequence"/>
</dbReference>
<sequence length="57" mass="6924">MNEKTSDHFAASPRNFDQQRYTERSIKNISDKKDNKTRYEKKLEYLDLENKELQQIS</sequence>
<proteinExistence type="predicted"/>
<evidence type="ECO:0000313" key="2">
    <source>
        <dbReference type="EMBL" id="CAG8668659.1"/>
    </source>
</evidence>
<name>A0ABN7UVB0_GIGMA</name>
<reference evidence="2 3" key="1">
    <citation type="submission" date="2021-06" db="EMBL/GenBank/DDBJ databases">
        <authorList>
            <person name="Kallberg Y."/>
            <person name="Tangrot J."/>
            <person name="Rosling A."/>
        </authorList>
    </citation>
    <scope>NUCLEOTIDE SEQUENCE [LARGE SCALE GENOMIC DNA]</scope>
    <source>
        <strain evidence="2 3">120-4 pot B 10/14</strain>
    </source>
</reference>
<evidence type="ECO:0000313" key="3">
    <source>
        <dbReference type="Proteomes" id="UP000789901"/>
    </source>
</evidence>